<evidence type="ECO:0000313" key="2">
    <source>
        <dbReference type="Proteomes" id="UP000298416"/>
    </source>
</evidence>
<reference evidence="1" key="1">
    <citation type="submission" date="2018-01" db="EMBL/GenBank/DDBJ databases">
        <authorList>
            <person name="Mao J.F."/>
        </authorList>
    </citation>
    <scope>NUCLEOTIDE SEQUENCE</scope>
    <source>
        <strain evidence="1">Huo1</strain>
        <tissue evidence="1">Leaf</tissue>
    </source>
</reference>
<evidence type="ECO:0000313" key="1">
    <source>
        <dbReference type="EMBL" id="KAG6422012.1"/>
    </source>
</evidence>
<protein>
    <submittedName>
        <fullName evidence="1">Uncharacterized protein</fullName>
    </submittedName>
</protein>
<proteinExistence type="predicted"/>
<accession>A0A8X8ZXC9</accession>
<dbReference type="Proteomes" id="UP000298416">
    <property type="component" value="Unassembled WGS sequence"/>
</dbReference>
<keyword evidence="2" id="KW-1185">Reference proteome</keyword>
<comment type="caution">
    <text evidence="1">The sequence shown here is derived from an EMBL/GenBank/DDBJ whole genome shotgun (WGS) entry which is preliminary data.</text>
</comment>
<organism evidence="1">
    <name type="scientific">Salvia splendens</name>
    <name type="common">Scarlet sage</name>
    <dbReference type="NCBI Taxonomy" id="180675"/>
    <lineage>
        <taxon>Eukaryota</taxon>
        <taxon>Viridiplantae</taxon>
        <taxon>Streptophyta</taxon>
        <taxon>Embryophyta</taxon>
        <taxon>Tracheophyta</taxon>
        <taxon>Spermatophyta</taxon>
        <taxon>Magnoliopsida</taxon>
        <taxon>eudicotyledons</taxon>
        <taxon>Gunneridae</taxon>
        <taxon>Pentapetalae</taxon>
        <taxon>asterids</taxon>
        <taxon>lamiids</taxon>
        <taxon>Lamiales</taxon>
        <taxon>Lamiaceae</taxon>
        <taxon>Nepetoideae</taxon>
        <taxon>Mentheae</taxon>
        <taxon>Salviinae</taxon>
        <taxon>Salvia</taxon>
        <taxon>Salvia subgen. Calosphace</taxon>
        <taxon>core Calosphace</taxon>
    </lineage>
</organism>
<gene>
    <name evidence="1" type="ORF">SASPL_118573</name>
</gene>
<name>A0A8X8ZXC9_SALSN</name>
<reference evidence="1" key="2">
    <citation type="submission" date="2020-08" db="EMBL/GenBank/DDBJ databases">
        <title>Plant Genome Project.</title>
        <authorList>
            <person name="Zhang R.-G."/>
        </authorList>
    </citation>
    <scope>NUCLEOTIDE SEQUENCE</scope>
    <source>
        <strain evidence="1">Huo1</strain>
        <tissue evidence="1">Leaf</tissue>
    </source>
</reference>
<dbReference type="AlphaFoldDB" id="A0A8X8ZXC9"/>
<sequence>MYARADEEPVDPKRELEDRCKAPCTRPLKEYQTWLKLNIVERIGQVDRPALREFKVMNRDTNIVRDNTLITGTVLTIALLPSYFRILNNQLPDLISVFHHHALFSFLV</sequence>
<dbReference type="EMBL" id="PNBA02000006">
    <property type="protein sequence ID" value="KAG6422012.1"/>
    <property type="molecule type" value="Genomic_DNA"/>
</dbReference>